<dbReference type="AlphaFoldDB" id="A0A7Y7X941"/>
<comment type="caution">
    <text evidence="2">The sequence shown here is derived from an EMBL/GenBank/DDBJ whole genome shotgun (WGS) entry which is preliminary data.</text>
</comment>
<dbReference type="Proteomes" id="UP000539985">
    <property type="component" value="Unassembled WGS sequence"/>
</dbReference>
<gene>
    <name evidence="2" type="ORF">HX882_05600</name>
</gene>
<proteinExistence type="predicted"/>
<evidence type="ECO:0000313" key="2">
    <source>
        <dbReference type="EMBL" id="NWB95366.1"/>
    </source>
</evidence>
<organism evidence="2 3">
    <name type="scientific">Pseudomonas gingeri</name>
    <dbReference type="NCBI Taxonomy" id="117681"/>
    <lineage>
        <taxon>Bacteria</taxon>
        <taxon>Pseudomonadati</taxon>
        <taxon>Pseudomonadota</taxon>
        <taxon>Gammaproteobacteria</taxon>
        <taxon>Pseudomonadales</taxon>
        <taxon>Pseudomonadaceae</taxon>
        <taxon>Pseudomonas</taxon>
    </lineage>
</organism>
<dbReference type="RefSeq" id="WP_177100413.1">
    <property type="nucleotide sequence ID" value="NZ_JACAQB010000003.1"/>
</dbReference>
<evidence type="ECO:0000313" key="3">
    <source>
        <dbReference type="Proteomes" id="UP000539985"/>
    </source>
</evidence>
<dbReference type="EMBL" id="JACAQB010000003">
    <property type="protein sequence ID" value="NWB95366.1"/>
    <property type="molecule type" value="Genomic_DNA"/>
</dbReference>
<evidence type="ECO:0000256" key="1">
    <source>
        <dbReference type="SAM" id="MobiDB-lite"/>
    </source>
</evidence>
<name>A0A7Y7X941_9PSED</name>
<accession>A0A7Y7X941</accession>
<reference evidence="2 3" key="1">
    <citation type="submission" date="2020-04" db="EMBL/GenBank/DDBJ databases">
        <title>Molecular characterization of pseudomonads from Agaricus bisporus reveal novel blotch 2 pathogens in Western Europe.</title>
        <authorList>
            <person name="Taparia T."/>
            <person name="Krijger M."/>
            <person name="Haynes E."/>
            <person name="Elpinstone J.G."/>
            <person name="Noble R."/>
            <person name="Van Der Wolf J."/>
        </authorList>
    </citation>
    <scope>NUCLEOTIDE SEQUENCE [LARGE SCALE GENOMIC DNA]</scope>
    <source>
        <strain evidence="2 3">H7001</strain>
    </source>
</reference>
<feature type="region of interest" description="Disordered" evidence="1">
    <location>
        <begin position="533"/>
        <end position="552"/>
    </location>
</feature>
<feature type="region of interest" description="Disordered" evidence="1">
    <location>
        <begin position="363"/>
        <end position="400"/>
    </location>
</feature>
<feature type="compositionally biased region" description="Basic and acidic residues" evidence="1">
    <location>
        <begin position="363"/>
        <end position="392"/>
    </location>
</feature>
<sequence length="930" mass="102064">MSNTETVGMPHQHDHWKVVARGGIELDISWLVGEDKTCVTGEILYCNINEPHPFQLGTQAHPAHAVEIKVGNIEVTLTLQIEHREAQLTCNLPLSHDKFLNTVIGHWSLGHLPPEDIDEGGQPFSETPFQAMDLPPFIWLHPFTPAERTDIRLRFIRLKSPKDLPLYTTLSQCTSAAEKQAAAQAFSGFVADISSLPPPINHFPALRLELLASLSGELSLPAVWKQTESLLGQEVDHFLASEQWTSSQASVWQSLFVLSLTGTGKQSVLAAQLIDILRVGHFLSRLEHCDPALETPRGRALVLSAIPALPDAVTTTDLALMPQAADNTWRVLGPATLKRAHQCLLGYRPGELADIVNVMPHERQERQEQLRNYREEHDSDNTERQSARDESRQTSASSDLTNALQEVMASDGIARNLSNVSPTYENLNEYISGSWTGANAGASWAEQDRSQLIRQLTEKAARHIGDRVSRQRGQVWQQVCERRQSSLIDNAGSQRLVGIFHWVDKLMQVRLVDIGRRLVLEFKLKNPAQPWLEQVQQSSSPPLSEPQSLADSTPAITSYSDVLPSNYQALGAQYGISDLAPPPADTRRVIASVDQMLVGDLSVLTVPKGYQAVDGQMTLALMDNQHNLTCAVAGQVETLSATPSPPAALTVVAPATSSATSVGNVLITPLTAPLSQVTSLALKNVTGLTGPISLTAMSAAAVWGVTIEVNCKRGTAGGDPLLVDWQLRTYERLQQAWQQALADYQSALARQVERDSAGHTTEIQRTVLMQGCLLLLAPAPSTQTAYLTTQLNWAEMSWRYETPVNAAPPPSYPVITVQARERLFERFLQASVAIAFVPVEPGHEASLLFALQFPQPWIGDPHDTPATEGTLALLEEQLGPRPDHAEHSRQPQHWTVRLPTSMLYLQQDAQLPARLTAPQGAAQMIAHGYE</sequence>
<protein>
    <submittedName>
        <fullName evidence="2">Uncharacterized protein</fullName>
    </submittedName>
</protein>
<feature type="compositionally biased region" description="Low complexity" evidence="1">
    <location>
        <begin position="533"/>
        <end position="549"/>
    </location>
</feature>